<keyword evidence="2" id="KW-1185">Reference proteome</keyword>
<gene>
    <name evidence="1" type="ORF">SAMN05216537_11931</name>
</gene>
<protein>
    <submittedName>
        <fullName evidence="1">Listeria/Bacterioides repeat-containing protein</fullName>
    </submittedName>
</protein>
<dbReference type="RefSeq" id="WP_103953460.1">
    <property type="nucleotide sequence ID" value="NZ_FNUL01000019.1"/>
</dbReference>
<name>A0A1H5WX65_9FIRM</name>
<reference evidence="1 2" key="1">
    <citation type="submission" date="2016-10" db="EMBL/GenBank/DDBJ databases">
        <authorList>
            <person name="de Groot N.N."/>
        </authorList>
    </citation>
    <scope>NUCLEOTIDE SEQUENCE [LARGE SCALE GENOMIC DNA]</scope>
    <source>
        <strain evidence="1 2">D15d</strain>
    </source>
</reference>
<evidence type="ECO:0000313" key="1">
    <source>
        <dbReference type="EMBL" id="SEG04074.1"/>
    </source>
</evidence>
<proteinExistence type="predicted"/>
<accession>A0A1H5WX65</accession>
<dbReference type="Proteomes" id="UP000236726">
    <property type="component" value="Unassembled WGS sequence"/>
</dbReference>
<dbReference type="EMBL" id="FNUL01000019">
    <property type="protein sequence ID" value="SEG04074.1"/>
    <property type="molecule type" value="Genomic_DNA"/>
</dbReference>
<dbReference type="AlphaFoldDB" id="A0A1H5WX65"/>
<evidence type="ECO:0000313" key="2">
    <source>
        <dbReference type="Proteomes" id="UP000236726"/>
    </source>
</evidence>
<organism evidence="1 2">
    <name type="scientific">Lachnospira multipara</name>
    <dbReference type="NCBI Taxonomy" id="28051"/>
    <lineage>
        <taxon>Bacteria</taxon>
        <taxon>Bacillati</taxon>
        <taxon>Bacillota</taxon>
        <taxon>Clostridia</taxon>
        <taxon>Lachnospirales</taxon>
        <taxon>Lachnospiraceae</taxon>
        <taxon>Lachnospira</taxon>
    </lineage>
</organism>
<sequence>MKNTIKLLVLTLSIFYCLMSFTKKISAAENELDISPIVKDAFSLTKDITAISDSWYIDDNNYIKSEGASKTNKQSLDISFDISEKCTIELNMTATNDLRNILNFELSGPNNPDIDASADKCKISVSDAGQYTLKISSSDEANNEIISIKNIIIRKIIDDFTINYNPVYTGHDYTESIAFGNYSSKKYKNLFFLDDDELPVIESHYVNGNNSVTPQLFSIEFVKDLWGSNNRIFIGGSWRDNGEEIYTIKFPQNERYEAFVLTIDCNMTAGTKTINYIDNTTTTITYSLRDEYNYNQTSTWNFITPAERENYTFLGWGLSPDSSTVVQASDYQLSSNNWYSNQTINLYAIWQPKTIQVTLPLTVSLDDTGQCSFTIKADELYYDQKLYIELSTLTLYDEYNNTINCNIKVTNEDMIADEKKYIFDKNNNVMYIDIATTDNLPPGNWSGTFTVNIETKN</sequence>